<organism evidence="1 2">
    <name type="scientific">Halomicrobium mukohataei (strain ATCC 700874 / DSM 12286 / JCM 9738 / NCIMB 13541)</name>
    <name type="common">Haloarcula mukohataei</name>
    <dbReference type="NCBI Taxonomy" id="485914"/>
    <lineage>
        <taxon>Archaea</taxon>
        <taxon>Methanobacteriati</taxon>
        <taxon>Methanobacteriota</taxon>
        <taxon>Stenosarchaea group</taxon>
        <taxon>Halobacteria</taxon>
        <taxon>Halobacteriales</taxon>
        <taxon>Haloarculaceae</taxon>
        <taxon>Halomicrobium</taxon>
    </lineage>
</organism>
<dbReference type="EMBL" id="CP001688">
    <property type="protein sequence ID" value="ACV49105.1"/>
    <property type="molecule type" value="Genomic_DNA"/>
</dbReference>
<reference evidence="1 2" key="1">
    <citation type="journal article" date="2009" name="Stand. Genomic Sci.">
        <title>Complete genome sequence of Halomicrobium mukohataei type strain (arg-2).</title>
        <authorList>
            <person name="Tindall B.J."/>
            <person name="Schneider S."/>
            <person name="Lapidus A."/>
            <person name="Copeland A."/>
            <person name="Glavina Del Rio T."/>
            <person name="Nolan M."/>
            <person name="Lucas S."/>
            <person name="Chen F."/>
            <person name="Tice H."/>
            <person name="Cheng J.F."/>
            <person name="Saunders E."/>
            <person name="Bruce D."/>
            <person name="Goodwin L."/>
            <person name="Pitluck S."/>
            <person name="Mikhailova N."/>
            <person name="Pati A."/>
            <person name="Ivanova N."/>
            <person name="Mavrommatis K."/>
            <person name="Chen A."/>
            <person name="Palaniappan K."/>
            <person name="Chain P."/>
            <person name="Land M."/>
            <person name="Hauser L."/>
            <person name="Chang Y.J."/>
            <person name="Jeffries C.D."/>
            <person name="Brettin T."/>
            <person name="Han C."/>
            <person name="Rohde M."/>
            <person name="Goker M."/>
            <person name="Bristow J."/>
            <person name="Eisen J.A."/>
            <person name="Markowitz V."/>
            <person name="Hugenholtz P."/>
            <person name="Klenk H.P."/>
            <person name="Kyrpides N.C."/>
            <person name="Detter J.C."/>
        </authorList>
    </citation>
    <scope>NUCLEOTIDE SEQUENCE [LARGE SCALE GENOMIC DNA]</scope>
    <source>
        <strain evidence="2">ATCC 700874 / DSM 12286 / JCM 9738 / NCIMB 13541</strain>
    </source>
</reference>
<evidence type="ECO:0000313" key="1">
    <source>
        <dbReference type="EMBL" id="ACV49105.1"/>
    </source>
</evidence>
<name>C7P1L5_HALMD</name>
<evidence type="ECO:0000313" key="2">
    <source>
        <dbReference type="Proteomes" id="UP000001746"/>
    </source>
</evidence>
<dbReference type="Proteomes" id="UP000001746">
    <property type="component" value="Chromosome"/>
</dbReference>
<dbReference type="AlphaFoldDB" id="C7P1L5"/>
<protein>
    <submittedName>
        <fullName evidence="1">Uncharacterized protein</fullName>
    </submittedName>
</protein>
<dbReference type="HOGENOM" id="CLU_216662_0_0_2"/>
<keyword evidence="2" id="KW-1185">Reference proteome</keyword>
<dbReference type="KEGG" id="hmu:Hmuk_3000"/>
<dbReference type="STRING" id="485914.Hmuk_3000"/>
<gene>
    <name evidence="1" type="ordered locus">Hmuk_3000</name>
</gene>
<sequence>MVLTRMTPTKLRERLREREDRIDTEQFLDALTYVRDDGRH</sequence>
<accession>C7P1L5</accession>
<proteinExistence type="predicted"/>